<feature type="compositionally biased region" description="Acidic residues" evidence="1">
    <location>
        <begin position="557"/>
        <end position="568"/>
    </location>
</feature>
<dbReference type="AlphaFoldDB" id="A0A3N4IE85"/>
<sequence length="586" mass="65333">MPPNPKHLGQQPPPKAESLCSKSDPFISALPPRIQPIALNLFNADRGRAFLKHDEFITTLLPPDKVLENLTILLAKKARLDEANTEAIISLWTSPIHLPVLQHKSLDIYLSRRLTTAQQALHSSGYHGHPFRRYTSEVFSSPTHLAVACILYNGDETVWLTRGGQSIAGDFRIKLAMVRRYPAMGGNVEFVFDSWKRRNLIVEIAMRVRLRFWRKRMDRMRKELGSLEPKAEPTTTTAPSNPPESPKPTEAAPSPLPPSPKAALSPEAPVFTPRAQPPSLEPPSQAPANEPRLSNRRRRGKRLKNLHPPSHTAPVPNPTQPRHSDFNQPLSNPSTEPLPTNPNLITVPISLSPTQLTLVTLLDGTVISACLEPPAKYIEKTSGDMVDVRSRRGRVLLKRRLKDARAKAEQMVRDGTVGSLDPRAREWVPSETGQGVGYLQTGYVYQQDYQHWSRVSPYFPPPASHLPTWQPQLSQLPSSQPTFLPFAAPPPLCPHSTLDWHHAHMNAEYNMHFPPLPGVALSQQTEPQYENSQQAACCQQEYLPFEEASLPILGGVGEEEGAAEEDGGRDDVSFSWSDDSFLAWQP</sequence>
<dbReference type="Proteomes" id="UP000275078">
    <property type="component" value="Unassembled WGS sequence"/>
</dbReference>
<keyword evidence="3" id="KW-1185">Reference proteome</keyword>
<evidence type="ECO:0000313" key="3">
    <source>
        <dbReference type="Proteomes" id="UP000275078"/>
    </source>
</evidence>
<reference evidence="2 3" key="1">
    <citation type="journal article" date="2018" name="Nat. Ecol. Evol.">
        <title>Pezizomycetes genomes reveal the molecular basis of ectomycorrhizal truffle lifestyle.</title>
        <authorList>
            <person name="Murat C."/>
            <person name="Payen T."/>
            <person name="Noel B."/>
            <person name="Kuo A."/>
            <person name="Morin E."/>
            <person name="Chen J."/>
            <person name="Kohler A."/>
            <person name="Krizsan K."/>
            <person name="Balestrini R."/>
            <person name="Da Silva C."/>
            <person name="Montanini B."/>
            <person name="Hainaut M."/>
            <person name="Levati E."/>
            <person name="Barry K.W."/>
            <person name="Belfiori B."/>
            <person name="Cichocki N."/>
            <person name="Clum A."/>
            <person name="Dockter R.B."/>
            <person name="Fauchery L."/>
            <person name="Guy J."/>
            <person name="Iotti M."/>
            <person name="Le Tacon F."/>
            <person name="Lindquist E.A."/>
            <person name="Lipzen A."/>
            <person name="Malagnac F."/>
            <person name="Mello A."/>
            <person name="Molinier V."/>
            <person name="Miyauchi S."/>
            <person name="Poulain J."/>
            <person name="Riccioni C."/>
            <person name="Rubini A."/>
            <person name="Sitrit Y."/>
            <person name="Splivallo R."/>
            <person name="Traeger S."/>
            <person name="Wang M."/>
            <person name="Zifcakova L."/>
            <person name="Wipf D."/>
            <person name="Zambonelli A."/>
            <person name="Paolocci F."/>
            <person name="Nowrousian M."/>
            <person name="Ottonello S."/>
            <person name="Baldrian P."/>
            <person name="Spatafora J.W."/>
            <person name="Henrissat B."/>
            <person name="Nagy L.G."/>
            <person name="Aury J.M."/>
            <person name="Wincker P."/>
            <person name="Grigoriev I.V."/>
            <person name="Bonfante P."/>
            <person name="Martin F.M."/>
        </authorList>
    </citation>
    <scope>NUCLEOTIDE SEQUENCE [LARGE SCALE GENOMIC DNA]</scope>
    <source>
        <strain evidence="2 3">RN42</strain>
    </source>
</reference>
<feature type="compositionally biased region" description="Low complexity" evidence="1">
    <location>
        <begin position="573"/>
        <end position="586"/>
    </location>
</feature>
<feature type="compositionally biased region" description="Basic residues" evidence="1">
    <location>
        <begin position="294"/>
        <end position="305"/>
    </location>
</feature>
<feature type="region of interest" description="Disordered" evidence="1">
    <location>
        <begin position="549"/>
        <end position="586"/>
    </location>
</feature>
<organism evidence="2 3">
    <name type="scientific">Ascobolus immersus RN42</name>
    <dbReference type="NCBI Taxonomy" id="1160509"/>
    <lineage>
        <taxon>Eukaryota</taxon>
        <taxon>Fungi</taxon>
        <taxon>Dikarya</taxon>
        <taxon>Ascomycota</taxon>
        <taxon>Pezizomycotina</taxon>
        <taxon>Pezizomycetes</taxon>
        <taxon>Pezizales</taxon>
        <taxon>Ascobolaceae</taxon>
        <taxon>Ascobolus</taxon>
    </lineage>
</organism>
<name>A0A3N4IE85_ASCIM</name>
<evidence type="ECO:0000256" key="1">
    <source>
        <dbReference type="SAM" id="MobiDB-lite"/>
    </source>
</evidence>
<feature type="compositionally biased region" description="Polar residues" evidence="1">
    <location>
        <begin position="326"/>
        <end position="341"/>
    </location>
</feature>
<feature type="compositionally biased region" description="Pro residues" evidence="1">
    <location>
        <begin position="275"/>
        <end position="285"/>
    </location>
</feature>
<gene>
    <name evidence="2" type="ORF">BJ508DRAFT_414098</name>
</gene>
<feature type="region of interest" description="Disordered" evidence="1">
    <location>
        <begin position="223"/>
        <end position="341"/>
    </location>
</feature>
<proteinExistence type="predicted"/>
<evidence type="ECO:0000313" key="2">
    <source>
        <dbReference type="EMBL" id="RPA82450.1"/>
    </source>
</evidence>
<protein>
    <submittedName>
        <fullName evidence="2">Uncharacterized protein</fullName>
    </submittedName>
</protein>
<accession>A0A3N4IE85</accession>
<dbReference type="EMBL" id="ML119671">
    <property type="protein sequence ID" value="RPA82450.1"/>
    <property type="molecule type" value="Genomic_DNA"/>
</dbReference>